<evidence type="ECO:0000313" key="2">
    <source>
        <dbReference type="EMBL" id="PTL39420.1"/>
    </source>
</evidence>
<dbReference type="EMBL" id="PZJJ01000007">
    <property type="protein sequence ID" value="PTL39420.1"/>
    <property type="molecule type" value="Genomic_DNA"/>
</dbReference>
<dbReference type="SUPFAM" id="SSF53271">
    <property type="entry name" value="PRTase-like"/>
    <property type="match status" value="1"/>
</dbReference>
<proteinExistence type="inferred from homology"/>
<gene>
    <name evidence="2" type="ORF">C6Y45_06215</name>
</gene>
<dbReference type="PANTHER" id="PTHR47505">
    <property type="entry name" value="DNA UTILIZATION PROTEIN YHGH"/>
    <property type="match status" value="1"/>
</dbReference>
<organism evidence="2 3">
    <name type="scientific">Alkalicoccus saliphilus</name>
    <dbReference type="NCBI Taxonomy" id="200989"/>
    <lineage>
        <taxon>Bacteria</taxon>
        <taxon>Bacillati</taxon>
        <taxon>Bacillota</taxon>
        <taxon>Bacilli</taxon>
        <taxon>Bacillales</taxon>
        <taxon>Bacillaceae</taxon>
        <taxon>Alkalicoccus</taxon>
    </lineage>
</organism>
<dbReference type="InterPro" id="IPR029057">
    <property type="entry name" value="PRTase-like"/>
</dbReference>
<comment type="similarity">
    <text evidence="1">Belongs to the ComF/GntX family.</text>
</comment>
<dbReference type="InterPro" id="IPR000836">
    <property type="entry name" value="PRTase_dom"/>
</dbReference>
<name>A0A2T4U7Q0_9BACI</name>
<keyword evidence="2" id="KW-0328">Glycosyltransferase</keyword>
<dbReference type="Gene3D" id="3.40.50.2020">
    <property type="match status" value="1"/>
</dbReference>
<dbReference type="InterPro" id="IPR051910">
    <property type="entry name" value="ComF/GntX_DNA_util-trans"/>
</dbReference>
<keyword evidence="2" id="KW-0808">Transferase</keyword>
<accession>A0A2T4U7Q0</accession>
<dbReference type="CDD" id="cd06223">
    <property type="entry name" value="PRTases_typeI"/>
    <property type="match status" value="1"/>
</dbReference>
<dbReference type="PANTHER" id="PTHR47505:SF1">
    <property type="entry name" value="DNA UTILIZATION PROTEIN YHGH"/>
    <property type="match status" value="1"/>
</dbReference>
<reference evidence="2 3" key="1">
    <citation type="submission" date="2018-03" db="EMBL/GenBank/DDBJ databases">
        <title>Alkalicoccus saliphilus sp. nov., isolated from a mineral pool.</title>
        <authorList>
            <person name="Zhao B."/>
        </authorList>
    </citation>
    <scope>NUCLEOTIDE SEQUENCE [LARGE SCALE GENOMIC DNA]</scope>
    <source>
        <strain evidence="2 3">6AG</strain>
    </source>
</reference>
<dbReference type="AlphaFoldDB" id="A0A2T4U7Q0"/>
<evidence type="ECO:0000313" key="3">
    <source>
        <dbReference type="Proteomes" id="UP000240509"/>
    </source>
</evidence>
<protein>
    <submittedName>
        <fullName evidence="2">Amidophosphoribosyltransferase</fullName>
    </submittedName>
</protein>
<keyword evidence="3" id="KW-1185">Reference proteome</keyword>
<dbReference type="GO" id="GO:0016757">
    <property type="term" value="F:glycosyltransferase activity"/>
    <property type="evidence" value="ECO:0007669"/>
    <property type="project" value="UniProtKB-KW"/>
</dbReference>
<dbReference type="Proteomes" id="UP000240509">
    <property type="component" value="Unassembled WGS sequence"/>
</dbReference>
<comment type="caution">
    <text evidence="2">The sequence shown here is derived from an EMBL/GenBank/DDBJ whole genome shotgun (WGS) entry which is preliminary data.</text>
</comment>
<sequence>MKTYLCLVCHEPLKQPPGWLNVFQSRPPLLCTGCRDLLEPAAGERCSICGHPDVIKRCSDCAVREKRNRFPPVVHRSLYTYNPFMKDLISQFKYRGDAELSLIFADDLFKLARREFPGFHTAVPIPLHPTRLWERGFNQASLLGQKFPAEELLIRDGLSTKQSKSSGKDRRDNAEGAFMLKHPADWSEKHILLIDDIYTTGSTIEAAALPFWEAGALRVSAVTAARALKKAPL</sequence>
<evidence type="ECO:0000256" key="1">
    <source>
        <dbReference type="ARBA" id="ARBA00008007"/>
    </source>
</evidence>